<comment type="subcellular location">
    <subcellularLocation>
        <location evidence="1">Cell membrane</location>
        <topology evidence="1">Multi-pass membrane protein</topology>
    </subcellularLocation>
</comment>
<keyword evidence="11" id="KW-0739">Sodium transport</keyword>
<dbReference type="Pfam" id="PF00474">
    <property type="entry name" value="SSF"/>
    <property type="match status" value="1"/>
</dbReference>
<feature type="transmembrane region" description="Helical" evidence="14">
    <location>
        <begin position="216"/>
        <end position="235"/>
    </location>
</feature>
<keyword evidence="4" id="KW-1003">Cell membrane</keyword>
<gene>
    <name evidence="16" type="ORF">FisN_10Lh085</name>
</gene>
<feature type="transmembrane region" description="Helical" evidence="14">
    <location>
        <begin position="346"/>
        <end position="366"/>
    </location>
</feature>
<evidence type="ECO:0000256" key="4">
    <source>
        <dbReference type="ARBA" id="ARBA00022475"/>
    </source>
</evidence>
<comment type="similarity">
    <text evidence="2 12">Belongs to the sodium:solute symporter (SSF) (TC 2.A.21) family.</text>
</comment>
<evidence type="ECO:0000256" key="9">
    <source>
        <dbReference type="ARBA" id="ARBA00023065"/>
    </source>
</evidence>
<name>A0A1Z5JTZ6_FISSO</name>
<dbReference type="InterPro" id="IPR038377">
    <property type="entry name" value="Na/Glc_symporter_sf"/>
</dbReference>
<evidence type="ECO:0000256" key="1">
    <source>
        <dbReference type="ARBA" id="ARBA00004651"/>
    </source>
</evidence>
<accession>A0A1Z5JTZ6</accession>
<dbReference type="GO" id="GO:0006814">
    <property type="term" value="P:sodium ion transport"/>
    <property type="evidence" value="ECO:0007669"/>
    <property type="project" value="UniProtKB-KW"/>
</dbReference>
<sequence length="705" mass="75405">MRSFVLTALTGVLSAAKVAADCIADPELNAEFEAIVGGPIPSADSCCQNDVCGIPCPEPVSDPSVSFAIAVGVSIILSFAIGILSYFFVDGEAENYFVAGHSLPLWIVAMTLGAQSIDSNTLLGNVDLSYKYHFYDGACIPIGLGCSLILNGLLLARKINAERALTLPDVLARRYGKIVELLVSGATLCSFLMLLAGNLVGIGVITAYVWNISDTAAIWLAAAIVWGYTVSGGLFSVAYTDVVQGVFGWSGCIIVAYWFIVNAEQSAPPVSIGFPGYVYPDEASCQMYDGVPCTNVDGCCYNAAKWCDANGENCRADNGAYPFGDKPVFSNQMTDPQALTPFPNAIFWNWCTIFILAVGNIGALDFQVRCMAANSPRTAQIGCFLGGLFTFFIGVPFGYLGAITRYYYGPDSVHAEFQADSCSEILGLPTCGAWLPDDKAFIKLLTHEAPPFLGAWGLIGIVAASMSTADGAILAMGTVFSHNVLRQLDAFMPGLITRENLLLAARLATVPFTITSACIAAFYKSSDSAAGATGYLLIVAFDIVLATVVPAIFACFYVNNPSPRAALCSILTGATARIVLEFALPKDGLLLLPFNKPEYYDYGTAASALFPPFFDDNVTNLWDPAVEPCVQEQFKDYTGVDSIAAFVGSVLVFALVQMLENSMGEPLFTLSWLEPYNKDITMEGEEEASKQIDETQKTKQSDSVE</sequence>
<feature type="transmembrane region" description="Helical" evidence="14">
    <location>
        <begin position="181"/>
        <end position="210"/>
    </location>
</feature>
<feature type="region of interest" description="Disordered" evidence="13">
    <location>
        <begin position="683"/>
        <end position="705"/>
    </location>
</feature>
<evidence type="ECO:0000256" key="2">
    <source>
        <dbReference type="ARBA" id="ARBA00006434"/>
    </source>
</evidence>
<keyword evidence="6" id="KW-0769">Symport</keyword>
<keyword evidence="10 14" id="KW-0472">Membrane</keyword>
<evidence type="ECO:0000256" key="13">
    <source>
        <dbReference type="SAM" id="MobiDB-lite"/>
    </source>
</evidence>
<dbReference type="EMBL" id="BDSP01000114">
    <property type="protein sequence ID" value="GAX17231.1"/>
    <property type="molecule type" value="Genomic_DNA"/>
</dbReference>
<keyword evidence="7 14" id="KW-1133">Transmembrane helix</keyword>
<evidence type="ECO:0000256" key="10">
    <source>
        <dbReference type="ARBA" id="ARBA00023136"/>
    </source>
</evidence>
<protein>
    <submittedName>
        <fullName evidence="16">Solute carrier family 5 (High affinity choline transporter), member 7</fullName>
    </submittedName>
</protein>
<feature type="transmembrane region" description="Helical" evidence="14">
    <location>
        <begin position="378"/>
        <end position="400"/>
    </location>
</feature>
<dbReference type="AlphaFoldDB" id="A0A1Z5JTZ6"/>
<evidence type="ECO:0000256" key="14">
    <source>
        <dbReference type="SAM" id="Phobius"/>
    </source>
</evidence>
<keyword evidence="15" id="KW-0732">Signal</keyword>
<evidence type="ECO:0000256" key="8">
    <source>
        <dbReference type="ARBA" id="ARBA00023053"/>
    </source>
</evidence>
<comment type="caution">
    <text evidence="16">The sequence shown here is derived from an EMBL/GenBank/DDBJ whole genome shotgun (WGS) entry which is preliminary data.</text>
</comment>
<keyword evidence="9" id="KW-0406">Ion transport</keyword>
<evidence type="ECO:0000256" key="11">
    <source>
        <dbReference type="ARBA" id="ARBA00023201"/>
    </source>
</evidence>
<evidence type="ECO:0000256" key="6">
    <source>
        <dbReference type="ARBA" id="ARBA00022847"/>
    </source>
</evidence>
<evidence type="ECO:0000256" key="7">
    <source>
        <dbReference type="ARBA" id="ARBA00022989"/>
    </source>
</evidence>
<feature type="transmembrane region" description="Helical" evidence="14">
    <location>
        <begin position="242"/>
        <end position="260"/>
    </location>
</feature>
<dbReference type="Proteomes" id="UP000198406">
    <property type="component" value="Unassembled WGS sequence"/>
</dbReference>
<feature type="transmembrane region" description="Helical" evidence="14">
    <location>
        <begin position="96"/>
        <end position="114"/>
    </location>
</feature>
<feature type="transmembrane region" description="Helical" evidence="14">
    <location>
        <begin position="453"/>
        <end position="480"/>
    </location>
</feature>
<evidence type="ECO:0000256" key="3">
    <source>
        <dbReference type="ARBA" id="ARBA00022448"/>
    </source>
</evidence>
<dbReference type="InterPro" id="IPR050277">
    <property type="entry name" value="Sodium:Solute_Symporter"/>
</dbReference>
<evidence type="ECO:0000256" key="12">
    <source>
        <dbReference type="RuleBase" id="RU362091"/>
    </source>
</evidence>
<dbReference type="PANTHER" id="PTHR48086:SF3">
    <property type="entry name" value="SODIUM_PROLINE SYMPORTER"/>
    <property type="match status" value="1"/>
</dbReference>
<evidence type="ECO:0000256" key="5">
    <source>
        <dbReference type="ARBA" id="ARBA00022692"/>
    </source>
</evidence>
<dbReference type="GO" id="GO:0015293">
    <property type="term" value="F:symporter activity"/>
    <property type="evidence" value="ECO:0007669"/>
    <property type="project" value="UniProtKB-KW"/>
</dbReference>
<feature type="transmembrane region" description="Helical" evidence="14">
    <location>
        <begin position="535"/>
        <end position="558"/>
    </location>
</feature>
<evidence type="ECO:0000256" key="15">
    <source>
        <dbReference type="SAM" id="SignalP"/>
    </source>
</evidence>
<keyword evidence="8" id="KW-0915">Sodium</keyword>
<feature type="transmembrane region" description="Helical" evidence="14">
    <location>
        <begin position="134"/>
        <end position="156"/>
    </location>
</feature>
<evidence type="ECO:0000313" key="17">
    <source>
        <dbReference type="Proteomes" id="UP000198406"/>
    </source>
</evidence>
<keyword evidence="3" id="KW-0813">Transport</keyword>
<feature type="transmembrane region" description="Helical" evidence="14">
    <location>
        <begin position="501"/>
        <end position="523"/>
    </location>
</feature>
<dbReference type="GO" id="GO:0005886">
    <property type="term" value="C:plasma membrane"/>
    <property type="evidence" value="ECO:0007669"/>
    <property type="project" value="UniProtKB-SubCell"/>
</dbReference>
<feature type="transmembrane region" description="Helical" evidence="14">
    <location>
        <begin position="67"/>
        <end position="89"/>
    </location>
</feature>
<feature type="chain" id="PRO_5012441877" evidence="15">
    <location>
        <begin position="21"/>
        <end position="705"/>
    </location>
</feature>
<dbReference type="PANTHER" id="PTHR48086">
    <property type="entry name" value="SODIUM/PROLINE SYMPORTER-RELATED"/>
    <property type="match status" value="1"/>
</dbReference>
<dbReference type="InterPro" id="IPR001734">
    <property type="entry name" value="Na/solute_symporter"/>
</dbReference>
<dbReference type="PROSITE" id="PS50283">
    <property type="entry name" value="NA_SOLUT_SYMP_3"/>
    <property type="match status" value="1"/>
</dbReference>
<dbReference type="InParanoid" id="A0A1Z5JTZ6"/>
<keyword evidence="5 14" id="KW-0812">Transmembrane</keyword>
<feature type="signal peptide" evidence="15">
    <location>
        <begin position="1"/>
        <end position="20"/>
    </location>
</feature>
<reference evidence="16 17" key="1">
    <citation type="journal article" date="2015" name="Plant Cell">
        <title>Oil accumulation by the oleaginous diatom Fistulifera solaris as revealed by the genome and transcriptome.</title>
        <authorList>
            <person name="Tanaka T."/>
            <person name="Maeda Y."/>
            <person name="Veluchamy A."/>
            <person name="Tanaka M."/>
            <person name="Abida H."/>
            <person name="Marechal E."/>
            <person name="Bowler C."/>
            <person name="Muto M."/>
            <person name="Sunaga Y."/>
            <person name="Tanaka M."/>
            <person name="Yoshino T."/>
            <person name="Taniguchi T."/>
            <person name="Fukuda Y."/>
            <person name="Nemoto M."/>
            <person name="Matsumoto M."/>
            <person name="Wong P.S."/>
            <person name="Aburatani S."/>
            <person name="Fujibuchi W."/>
        </authorList>
    </citation>
    <scope>NUCLEOTIDE SEQUENCE [LARGE SCALE GENOMIC DNA]</scope>
    <source>
        <strain evidence="16 17">JPCC DA0580</strain>
    </source>
</reference>
<keyword evidence="17" id="KW-1185">Reference proteome</keyword>
<proteinExistence type="inferred from homology"/>
<evidence type="ECO:0000313" key="16">
    <source>
        <dbReference type="EMBL" id="GAX17231.1"/>
    </source>
</evidence>
<organism evidence="16 17">
    <name type="scientific">Fistulifera solaris</name>
    <name type="common">Oleaginous diatom</name>
    <dbReference type="NCBI Taxonomy" id="1519565"/>
    <lineage>
        <taxon>Eukaryota</taxon>
        <taxon>Sar</taxon>
        <taxon>Stramenopiles</taxon>
        <taxon>Ochrophyta</taxon>
        <taxon>Bacillariophyta</taxon>
        <taxon>Bacillariophyceae</taxon>
        <taxon>Bacillariophycidae</taxon>
        <taxon>Naviculales</taxon>
        <taxon>Naviculaceae</taxon>
        <taxon>Fistulifera</taxon>
    </lineage>
</organism>
<dbReference type="OrthoDB" id="6132759at2759"/>
<dbReference type="Gene3D" id="1.20.1730.10">
    <property type="entry name" value="Sodium/glucose cotransporter"/>
    <property type="match status" value="1"/>
</dbReference>